<sequence length="129" mass="14686">MRNRGATIIIENGRIALIKRTKPHKTYYVFPGGGIEDGETPEEAAIRETYEELGVHVRIQRPFKILEYNGRQHFFLADIIGGKFGTGTGEEYFHTSVQRGLYEPIWIDMADLPSLDVRPKVIVELLLAK</sequence>
<feature type="domain" description="Nudix hydrolase" evidence="5">
    <location>
        <begin position="1"/>
        <end position="129"/>
    </location>
</feature>
<comment type="cofactor">
    <cofactor evidence="1">
        <name>Mg(2+)</name>
        <dbReference type="ChEBI" id="CHEBI:18420"/>
    </cofactor>
</comment>
<dbReference type="RefSeq" id="WP_142539470.1">
    <property type="nucleotide sequence ID" value="NZ_BMIE01000006.1"/>
</dbReference>
<evidence type="ECO:0000313" key="6">
    <source>
        <dbReference type="EMBL" id="TQR12689.1"/>
    </source>
</evidence>
<dbReference type="Pfam" id="PF00293">
    <property type="entry name" value="NUDIX"/>
    <property type="match status" value="1"/>
</dbReference>
<evidence type="ECO:0000256" key="2">
    <source>
        <dbReference type="ARBA" id="ARBA00022801"/>
    </source>
</evidence>
<dbReference type="InterPro" id="IPR020476">
    <property type="entry name" value="Nudix_hydrolase"/>
</dbReference>
<dbReference type="PROSITE" id="PS00893">
    <property type="entry name" value="NUDIX_BOX"/>
    <property type="match status" value="1"/>
</dbReference>
<evidence type="ECO:0000256" key="1">
    <source>
        <dbReference type="ARBA" id="ARBA00001946"/>
    </source>
</evidence>
<dbReference type="Gene3D" id="3.90.79.10">
    <property type="entry name" value="Nucleoside Triphosphate Pyrophosphohydrolase"/>
    <property type="match status" value="1"/>
</dbReference>
<gene>
    <name evidence="6" type="ORF">FG382_12900</name>
</gene>
<protein>
    <submittedName>
        <fullName evidence="6">NUDIX domain-containing protein</fullName>
    </submittedName>
</protein>
<dbReference type="Proteomes" id="UP000317316">
    <property type="component" value="Unassembled WGS sequence"/>
</dbReference>
<dbReference type="SUPFAM" id="SSF55811">
    <property type="entry name" value="Nudix"/>
    <property type="match status" value="1"/>
</dbReference>
<dbReference type="InterPro" id="IPR015797">
    <property type="entry name" value="NUDIX_hydrolase-like_dom_sf"/>
</dbReference>
<name>A0A544T5H7_9BACI</name>
<reference evidence="6 7" key="1">
    <citation type="submission" date="2019-05" db="EMBL/GenBank/DDBJ databases">
        <title>Psychrobacillus vulpis sp. nov., a new species isolated from feces of a red fox that inhabits in The Tablas de Daimiel Natural Park, Albacete, Spain.</title>
        <authorList>
            <person name="Rodriguez M."/>
            <person name="Reina J.C."/>
            <person name="Bejar V."/>
            <person name="Llamas I."/>
        </authorList>
    </citation>
    <scope>NUCLEOTIDE SEQUENCE [LARGE SCALE GENOMIC DNA]</scope>
    <source>
        <strain evidence="6 7">NEAU-3TGS17</strain>
    </source>
</reference>
<proteinExistence type="inferred from homology"/>
<keyword evidence="2 4" id="KW-0378">Hydrolase</keyword>
<dbReference type="PRINTS" id="PR00502">
    <property type="entry name" value="NUDIXFAMILY"/>
</dbReference>
<comment type="caution">
    <text evidence="6">The sequence shown here is derived from an EMBL/GenBank/DDBJ whole genome shotgun (WGS) entry which is preliminary data.</text>
</comment>
<accession>A0A544T5H7</accession>
<keyword evidence="3" id="KW-0460">Magnesium</keyword>
<comment type="similarity">
    <text evidence="4">Belongs to the Nudix hydrolase family.</text>
</comment>
<organism evidence="6 7">
    <name type="scientific">Psychrobacillus lasiicapitis</name>
    <dbReference type="NCBI Taxonomy" id="1636719"/>
    <lineage>
        <taxon>Bacteria</taxon>
        <taxon>Bacillati</taxon>
        <taxon>Bacillota</taxon>
        <taxon>Bacilli</taxon>
        <taxon>Bacillales</taxon>
        <taxon>Bacillaceae</taxon>
        <taxon>Psychrobacillus</taxon>
    </lineage>
</organism>
<dbReference type="PANTHER" id="PTHR43222:SF2">
    <property type="entry name" value="NUDIX HYDROLASE 23, CHLOROPLASTIC"/>
    <property type="match status" value="1"/>
</dbReference>
<dbReference type="EMBL" id="VDGH01000007">
    <property type="protein sequence ID" value="TQR12689.1"/>
    <property type="molecule type" value="Genomic_DNA"/>
</dbReference>
<dbReference type="GO" id="GO:0016787">
    <property type="term" value="F:hydrolase activity"/>
    <property type="evidence" value="ECO:0007669"/>
    <property type="project" value="UniProtKB-KW"/>
</dbReference>
<evidence type="ECO:0000256" key="3">
    <source>
        <dbReference type="ARBA" id="ARBA00022842"/>
    </source>
</evidence>
<dbReference type="AlphaFoldDB" id="A0A544T5H7"/>
<dbReference type="CDD" id="cd04669">
    <property type="entry name" value="NUDIX_Hydrolase"/>
    <property type="match status" value="1"/>
</dbReference>
<evidence type="ECO:0000313" key="7">
    <source>
        <dbReference type="Proteomes" id="UP000317316"/>
    </source>
</evidence>
<dbReference type="InterPro" id="IPR000086">
    <property type="entry name" value="NUDIX_hydrolase_dom"/>
</dbReference>
<dbReference type="InterPro" id="IPR020084">
    <property type="entry name" value="NUDIX_hydrolase_CS"/>
</dbReference>
<keyword evidence="7" id="KW-1185">Reference proteome</keyword>
<dbReference type="PANTHER" id="PTHR43222">
    <property type="entry name" value="NUDIX HYDROLASE 23"/>
    <property type="match status" value="1"/>
</dbReference>
<evidence type="ECO:0000259" key="5">
    <source>
        <dbReference type="PROSITE" id="PS51462"/>
    </source>
</evidence>
<dbReference type="PROSITE" id="PS51462">
    <property type="entry name" value="NUDIX"/>
    <property type="match status" value="1"/>
</dbReference>
<evidence type="ECO:0000256" key="4">
    <source>
        <dbReference type="RuleBase" id="RU003476"/>
    </source>
</evidence>
<dbReference type="OrthoDB" id="511483at2"/>